<keyword evidence="2" id="KW-0472">Membrane</keyword>
<evidence type="ECO:0000313" key="3">
    <source>
        <dbReference type="EMBL" id="CAL1292933.1"/>
    </source>
</evidence>
<dbReference type="EMBL" id="CAXIEN010000317">
    <property type="protein sequence ID" value="CAL1292933.1"/>
    <property type="molecule type" value="Genomic_DNA"/>
</dbReference>
<evidence type="ECO:0000256" key="2">
    <source>
        <dbReference type="SAM" id="Phobius"/>
    </source>
</evidence>
<proteinExistence type="predicted"/>
<feature type="compositionally biased region" description="Pro residues" evidence="1">
    <location>
        <begin position="336"/>
        <end position="346"/>
    </location>
</feature>
<feature type="region of interest" description="Disordered" evidence="1">
    <location>
        <begin position="365"/>
        <end position="429"/>
    </location>
</feature>
<keyword evidence="2" id="KW-1133">Transmembrane helix</keyword>
<dbReference type="PANTHER" id="PTHR46888:SF1">
    <property type="entry name" value="RIBONUCLEASE H"/>
    <property type="match status" value="1"/>
</dbReference>
<organism evidence="3 4">
    <name type="scientific">Larinioides sclopetarius</name>
    <dbReference type="NCBI Taxonomy" id="280406"/>
    <lineage>
        <taxon>Eukaryota</taxon>
        <taxon>Metazoa</taxon>
        <taxon>Ecdysozoa</taxon>
        <taxon>Arthropoda</taxon>
        <taxon>Chelicerata</taxon>
        <taxon>Arachnida</taxon>
        <taxon>Araneae</taxon>
        <taxon>Araneomorphae</taxon>
        <taxon>Entelegynae</taxon>
        <taxon>Araneoidea</taxon>
        <taxon>Araneidae</taxon>
        <taxon>Larinioides</taxon>
    </lineage>
</organism>
<comment type="caution">
    <text evidence="3">The sequence shown here is derived from an EMBL/GenBank/DDBJ whole genome shotgun (WGS) entry which is preliminary data.</text>
</comment>
<name>A0AAV2B9T0_9ARAC</name>
<reference evidence="3 4" key="1">
    <citation type="submission" date="2024-04" db="EMBL/GenBank/DDBJ databases">
        <authorList>
            <person name="Rising A."/>
            <person name="Reimegard J."/>
            <person name="Sonavane S."/>
            <person name="Akerstrom W."/>
            <person name="Nylinder S."/>
            <person name="Hedman E."/>
            <person name="Kallberg Y."/>
        </authorList>
    </citation>
    <scope>NUCLEOTIDE SEQUENCE [LARGE SCALE GENOMIC DNA]</scope>
</reference>
<keyword evidence="2" id="KW-0812">Transmembrane</keyword>
<feature type="compositionally biased region" description="Pro residues" evidence="1">
    <location>
        <begin position="395"/>
        <end position="406"/>
    </location>
</feature>
<feature type="compositionally biased region" description="Basic and acidic residues" evidence="1">
    <location>
        <begin position="1"/>
        <end position="10"/>
    </location>
</feature>
<feature type="compositionally biased region" description="Pro residues" evidence="1">
    <location>
        <begin position="373"/>
        <end position="388"/>
    </location>
</feature>
<feature type="transmembrane region" description="Helical" evidence="2">
    <location>
        <begin position="262"/>
        <end position="283"/>
    </location>
</feature>
<dbReference type="Proteomes" id="UP001497382">
    <property type="component" value="Unassembled WGS sequence"/>
</dbReference>
<evidence type="ECO:0000313" key="4">
    <source>
        <dbReference type="Proteomes" id="UP001497382"/>
    </source>
</evidence>
<sequence length="429" mass="47993">MGKPRLDPRAKTTGNSLRPVHTSINKYKGNKINQNSNFKKESEPRGFSKKFETNVDKRKRLQCFECGSYEHLRPQCPQIRVPKSEVNRVGKEGDRNLLDPYIKIGKINGYSMPILRDTGATVDVICQKYVNSNRMTGEHVWVKHIFDDHMTCLPVAQIDVEYGLGRVTTKAVVVEDKLDQGRYILGNQTADLLKTIDKSKNLNFASVNAVVTRSKTEQLRNDTNSLDEQINTEICEERIMEESEDEEKEEVLPKADLCMDEVLITIAPIAIFICILACCIYCCCKCCQCCRDCCCKDQTPGAIIIDATATQPLSPPIQHAPPPSDAQTLLAHQQMSPPPSYYPPQSPPPQYPLGPIPYPPNATQPPMSYYPQQPLPQLPPMGGQPPYPVVNYNPLVPPHCPLPPIPQQTETGDRQPEYNPSYVPSAPPP</sequence>
<accession>A0AAV2B9T0</accession>
<feature type="compositionally biased region" description="Pro residues" evidence="1">
    <location>
        <begin position="313"/>
        <end position="324"/>
    </location>
</feature>
<evidence type="ECO:0000256" key="1">
    <source>
        <dbReference type="SAM" id="MobiDB-lite"/>
    </source>
</evidence>
<feature type="region of interest" description="Disordered" evidence="1">
    <location>
        <begin position="1"/>
        <end position="45"/>
    </location>
</feature>
<dbReference type="AlphaFoldDB" id="A0AAV2B9T0"/>
<dbReference type="PANTHER" id="PTHR46888">
    <property type="entry name" value="ZINC KNUCKLE DOMAINCONTAINING PROTEIN-RELATED"/>
    <property type="match status" value="1"/>
</dbReference>
<feature type="region of interest" description="Disordered" evidence="1">
    <location>
        <begin position="312"/>
        <end position="346"/>
    </location>
</feature>
<gene>
    <name evidence="3" type="ORF">LARSCL_LOCUS17925</name>
</gene>
<keyword evidence="4" id="KW-1185">Reference proteome</keyword>
<evidence type="ECO:0008006" key="5">
    <source>
        <dbReference type="Google" id="ProtNLM"/>
    </source>
</evidence>
<protein>
    <recommendedName>
        <fullName evidence="5">CCHC-type domain-containing protein</fullName>
    </recommendedName>
</protein>